<dbReference type="Ensembl" id="ENSCVAT00000006671.1">
    <property type="protein sequence ID" value="ENSCVAP00000023463.1"/>
    <property type="gene ID" value="ENSCVAG00000006840.1"/>
</dbReference>
<keyword evidence="1" id="KW-1015">Disulfide bond</keyword>
<dbReference type="PROSITE" id="PS00615">
    <property type="entry name" value="C_TYPE_LECTIN_1"/>
    <property type="match status" value="1"/>
</dbReference>
<dbReference type="AlphaFoldDB" id="A0A3Q2DUF1"/>
<reference evidence="4" key="2">
    <citation type="submission" date="2025-09" db="UniProtKB">
        <authorList>
            <consortium name="Ensembl"/>
        </authorList>
    </citation>
    <scope>IDENTIFICATION</scope>
</reference>
<dbReference type="InterPro" id="IPR001304">
    <property type="entry name" value="C-type_lectin-like"/>
</dbReference>
<evidence type="ECO:0000259" key="3">
    <source>
        <dbReference type="PROSITE" id="PS50041"/>
    </source>
</evidence>
<dbReference type="InterPro" id="IPR018378">
    <property type="entry name" value="C-type_lectin_CS"/>
</dbReference>
<dbReference type="SMART" id="SM00034">
    <property type="entry name" value="CLECT"/>
    <property type="match status" value="1"/>
</dbReference>
<proteinExistence type="predicted"/>
<organism evidence="4 5">
    <name type="scientific">Cyprinodon variegatus</name>
    <name type="common">Sheepshead minnow</name>
    <dbReference type="NCBI Taxonomy" id="28743"/>
    <lineage>
        <taxon>Eukaryota</taxon>
        <taxon>Metazoa</taxon>
        <taxon>Chordata</taxon>
        <taxon>Craniata</taxon>
        <taxon>Vertebrata</taxon>
        <taxon>Euteleostomi</taxon>
        <taxon>Actinopterygii</taxon>
        <taxon>Neopterygii</taxon>
        <taxon>Teleostei</taxon>
        <taxon>Neoteleostei</taxon>
        <taxon>Acanthomorphata</taxon>
        <taxon>Ovalentaria</taxon>
        <taxon>Atherinomorphae</taxon>
        <taxon>Cyprinodontiformes</taxon>
        <taxon>Cyprinodontidae</taxon>
        <taxon>Cyprinodon</taxon>
    </lineage>
</organism>
<dbReference type="Proteomes" id="UP000265020">
    <property type="component" value="Unassembled WGS sequence"/>
</dbReference>
<feature type="domain" description="C-type lectin" evidence="3">
    <location>
        <begin position="45"/>
        <end position="164"/>
    </location>
</feature>
<dbReference type="Pfam" id="PF00059">
    <property type="entry name" value="Lectin_C"/>
    <property type="match status" value="1"/>
</dbReference>
<dbReference type="Gene3D" id="3.10.100.10">
    <property type="entry name" value="Mannose-Binding Protein A, subunit A"/>
    <property type="match status" value="1"/>
</dbReference>
<keyword evidence="2" id="KW-0732">Signal</keyword>
<reference evidence="4" key="1">
    <citation type="submission" date="2025-08" db="UniProtKB">
        <authorList>
            <consortium name="Ensembl"/>
        </authorList>
    </citation>
    <scope>IDENTIFICATION</scope>
</reference>
<sequence>LISFISSKMIQFLFLFGLTLAAEPPADKQELKLMRGGCPLFWFSFGDRCYKYFGSRVTWGDAELLCVSEEGNLVSIHSQEEHDFVNLLIKNFDPIQGPTWIGLTDFHREGGWIWSDGSKHRFSIWSQGNPNNFDGYEHCAHTNDGSQYYWNDVPCSRTFAFVCASRTVCP</sequence>
<dbReference type="InterPro" id="IPR050111">
    <property type="entry name" value="C-type_lectin/snaclec_domain"/>
</dbReference>
<dbReference type="PROSITE" id="PS50041">
    <property type="entry name" value="C_TYPE_LECTIN_2"/>
    <property type="match status" value="1"/>
</dbReference>
<evidence type="ECO:0000313" key="5">
    <source>
        <dbReference type="Proteomes" id="UP000265020"/>
    </source>
</evidence>
<evidence type="ECO:0000256" key="1">
    <source>
        <dbReference type="ARBA" id="ARBA00023157"/>
    </source>
</evidence>
<feature type="signal peptide" evidence="2">
    <location>
        <begin position="1"/>
        <end position="21"/>
    </location>
</feature>
<protein>
    <submittedName>
        <fullName evidence="4">Lactose-binding lectin l-2-like</fullName>
    </submittedName>
</protein>
<dbReference type="GeneTree" id="ENSGT00940000162818"/>
<feature type="chain" id="PRO_5018696996" evidence="2">
    <location>
        <begin position="22"/>
        <end position="170"/>
    </location>
</feature>
<dbReference type="InterPro" id="IPR016187">
    <property type="entry name" value="CTDL_fold"/>
</dbReference>
<dbReference type="PANTHER" id="PTHR22803">
    <property type="entry name" value="MANNOSE, PHOSPHOLIPASE, LECTIN RECEPTOR RELATED"/>
    <property type="match status" value="1"/>
</dbReference>
<dbReference type="SUPFAM" id="SSF56436">
    <property type="entry name" value="C-type lectin-like"/>
    <property type="match status" value="1"/>
</dbReference>
<keyword evidence="5" id="KW-1185">Reference proteome</keyword>
<accession>A0A3Q2DUF1</accession>
<dbReference type="OMA" id="FVCTIRT"/>
<evidence type="ECO:0000313" key="4">
    <source>
        <dbReference type="Ensembl" id="ENSCVAP00000023463.1"/>
    </source>
</evidence>
<evidence type="ECO:0000256" key="2">
    <source>
        <dbReference type="SAM" id="SignalP"/>
    </source>
</evidence>
<dbReference type="PRINTS" id="PR01504">
    <property type="entry name" value="PNCREATITSAP"/>
</dbReference>
<name>A0A3Q2DUF1_CYPVA</name>
<dbReference type="InterPro" id="IPR016186">
    <property type="entry name" value="C-type_lectin-like/link_sf"/>
</dbReference>